<feature type="region of interest" description="Disordered" evidence="1">
    <location>
        <begin position="229"/>
        <end position="250"/>
    </location>
</feature>
<gene>
    <name evidence="3" type="ORF">A2774_05725</name>
</gene>
<proteinExistence type="predicted"/>
<evidence type="ECO:0000313" key="3">
    <source>
        <dbReference type="EMBL" id="OGK15155.1"/>
    </source>
</evidence>
<keyword evidence="2" id="KW-0472">Membrane</keyword>
<evidence type="ECO:0000256" key="1">
    <source>
        <dbReference type="SAM" id="MobiDB-lite"/>
    </source>
</evidence>
<keyword evidence="2" id="KW-1133">Transmembrane helix</keyword>
<dbReference type="EMBL" id="MFZG01000040">
    <property type="protein sequence ID" value="OGK15155.1"/>
    <property type="molecule type" value="Genomic_DNA"/>
</dbReference>
<keyword evidence="2" id="KW-0812">Transmembrane</keyword>
<evidence type="ECO:0000313" key="4">
    <source>
        <dbReference type="Proteomes" id="UP000177208"/>
    </source>
</evidence>
<feature type="transmembrane region" description="Helical" evidence="2">
    <location>
        <begin position="12"/>
        <end position="31"/>
    </location>
</feature>
<feature type="compositionally biased region" description="Acidic residues" evidence="1">
    <location>
        <begin position="229"/>
        <end position="238"/>
    </location>
</feature>
<comment type="caution">
    <text evidence="3">The sequence shown here is derived from an EMBL/GenBank/DDBJ whole genome shotgun (WGS) entry which is preliminary data.</text>
</comment>
<name>A0A1F7G8U1_9BACT</name>
<protein>
    <submittedName>
        <fullName evidence="3">Uncharacterized protein</fullName>
    </submittedName>
</protein>
<evidence type="ECO:0000256" key="2">
    <source>
        <dbReference type="SAM" id="Phobius"/>
    </source>
</evidence>
<dbReference type="Proteomes" id="UP000177208">
    <property type="component" value="Unassembled WGS sequence"/>
</dbReference>
<reference evidence="3 4" key="1">
    <citation type="journal article" date="2016" name="Nat. Commun.">
        <title>Thousands of microbial genomes shed light on interconnected biogeochemical processes in an aquifer system.</title>
        <authorList>
            <person name="Anantharaman K."/>
            <person name="Brown C.T."/>
            <person name="Hug L.A."/>
            <person name="Sharon I."/>
            <person name="Castelle C.J."/>
            <person name="Probst A.J."/>
            <person name="Thomas B.C."/>
            <person name="Singh A."/>
            <person name="Wilkins M.J."/>
            <person name="Karaoz U."/>
            <person name="Brodie E.L."/>
            <person name="Williams K.H."/>
            <person name="Hubbard S.S."/>
            <person name="Banfield J.F."/>
        </authorList>
    </citation>
    <scope>NUCLEOTIDE SEQUENCE [LARGE SCALE GENOMIC DNA]</scope>
</reference>
<sequence length="698" mass="76276">MLNLQKFQDKRVFYILVFTLVILFVLFLTLLSRQQKVQEELALQNQQVEELMGTPPTSTSPLPQTVFSDYALNTDFPSLPASVKMSDLKTTYTTGEALDLATKVGFSNAIVDDGVNMIMVTDDADGLQSALFISKTTGSVMLVTESGFPTGGSDPESAARSFLSKLGLLDDTLVASATYVRASSPGVTFVEFHRSWEKLGLPLLNPVGTLNLSENESLADVRLGYIEESAPEDPDVIDSSDGQPGKVRPNQFNTITVGVLDENNNVTSVASNIKVFSNTQTKASSQTLKTPEEALEDLRNGKTSFSLTKPLGEGIVDFNTVYTDGQAVSDNAVINEIVLTYLDEVGQKTQSSLYPHYLFRGVATLASGYQVQFVQTVPAVKQINTLGLFAQNSAPIVFPGQSSTLQYGTFNWLSPVPNAQSAVACEGLTQIFALPDGGYIGWYPNTQPRNWYYVPSPGEVIDQTRFLELKKVIRWEAAKACKASQIDPTVCSYADTGVDIQTACTYLGSTSPYLYFYTDSSKQFQVKLSDFTTYVDPIMTSKKNWEFTVLPAQTLNFANGVTRNKLYYEYNIEALNSVSESLITSEQGFLVEKTELAAFVAEAASRVGLNSNEEADLLLELTKEANKLGGERLKIGLIEQETLDKLLPVTITPKVNSFSRVVFYLTTASGKEKMIEPTLPKVERGGDTVVVEVGAVAL</sequence>
<organism evidence="3 4">
    <name type="scientific">Candidatus Roizmanbacteria bacterium RIFCSPHIGHO2_01_FULL_39_12c</name>
    <dbReference type="NCBI Taxonomy" id="1802031"/>
    <lineage>
        <taxon>Bacteria</taxon>
        <taxon>Candidatus Roizmaniibacteriota</taxon>
    </lineage>
</organism>
<dbReference type="AlphaFoldDB" id="A0A1F7G8U1"/>
<accession>A0A1F7G8U1</accession>